<organism evidence="7 8">
    <name type="scientific">Kocuria varians</name>
    <name type="common">Micrococcus varians</name>
    <dbReference type="NCBI Taxonomy" id="1272"/>
    <lineage>
        <taxon>Bacteria</taxon>
        <taxon>Bacillati</taxon>
        <taxon>Actinomycetota</taxon>
        <taxon>Actinomycetes</taxon>
        <taxon>Micrococcales</taxon>
        <taxon>Micrococcaceae</taxon>
        <taxon>Kocuria</taxon>
    </lineage>
</organism>
<dbReference type="AlphaFoldDB" id="A0A7D7KYC6"/>
<dbReference type="InterPro" id="IPR011611">
    <property type="entry name" value="PfkB_dom"/>
</dbReference>
<keyword evidence="3" id="KW-0547">Nucleotide-binding</keyword>
<dbReference type="InterPro" id="IPR002173">
    <property type="entry name" value="Carboh/pur_kinase_PfkB_CS"/>
</dbReference>
<dbReference type="Gene3D" id="3.40.1190.20">
    <property type="match status" value="1"/>
</dbReference>
<dbReference type="PANTHER" id="PTHR43085">
    <property type="entry name" value="HEXOKINASE FAMILY MEMBER"/>
    <property type="match status" value="1"/>
</dbReference>
<gene>
    <name evidence="7" type="primary">scrK</name>
    <name evidence="7" type="ORF">CIB50_0001114</name>
</gene>
<comment type="similarity">
    <text evidence="1">Belongs to the carbohydrate kinase PfkB family.</text>
</comment>
<sequence length="329" mass="34488">MRAVLHSRVTGAPFCYRGAMLTVIGEALVDVVSRSGAEPRAHVGGSPMNVAVGLARLGQEVQFLGRYGQDDYGHQVVEHLRGNGVALPFEADARPTSVAQANLDEHGAATYDFQLDWSLDVDSARIDELLEDTSLLHVGSIGAMLEPGATVVGEAVKRAQRTALVSYDPNCRPTIIPDSSDARARAERIVALSHVVKASDEDLLWLYPHRSVEETARAWLKAGPRLVVVTRGGQGPWAVNRGTGSDGVSVPAAHVTVADTVGAGDSFMAALLSALADREILGASAATSLEELSADEVTELLLSAAAAAGVTVSRAGADLPTREDLPVTS</sequence>
<keyword evidence="2 7" id="KW-0808">Transferase</keyword>
<protein>
    <submittedName>
        <fullName evidence="7">Fructokinase</fullName>
        <ecNumber evidence="7">2.7.1.4</ecNumber>
    </submittedName>
</protein>
<evidence type="ECO:0000313" key="7">
    <source>
        <dbReference type="EMBL" id="QMS56410.1"/>
    </source>
</evidence>
<reference evidence="7 8" key="2">
    <citation type="submission" date="2020-07" db="EMBL/GenBank/DDBJ databases">
        <title>Genome of starter culture bacteria Kocuria salsicia reveals its technological properties and safety for usage in meat industry.</title>
        <authorList>
            <person name="Michael M."/>
            <person name="Konstantin K."/>
            <person name="Evgenii K."/>
            <person name="Galina S."/>
            <person name="Oksana K."/>
            <person name="Andrei L."/>
        </authorList>
    </citation>
    <scope>NUCLEOTIDE SEQUENCE [LARGE SCALE GENOMIC DNA]</scope>
    <source>
        <strain evidence="7 8">80</strain>
    </source>
</reference>
<feature type="domain" description="Carbohydrate kinase PfkB" evidence="6">
    <location>
        <begin position="21"/>
        <end position="320"/>
    </location>
</feature>
<accession>A0A7D7KYC6</accession>
<dbReference type="PROSITE" id="PS00584">
    <property type="entry name" value="PFKB_KINASES_2"/>
    <property type="match status" value="1"/>
</dbReference>
<evidence type="ECO:0000256" key="3">
    <source>
        <dbReference type="ARBA" id="ARBA00022741"/>
    </source>
</evidence>
<keyword evidence="4 7" id="KW-0418">Kinase</keyword>
<evidence type="ECO:0000256" key="5">
    <source>
        <dbReference type="ARBA" id="ARBA00022840"/>
    </source>
</evidence>
<keyword evidence="5" id="KW-0067">ATP-binding</keyword>
<dbReference type="KEGG" id="kvr:CIB50_0001114"/>
<evidence type="ECO:0000259" key="6">
    <source>
        <dbReference type="Pfam" id="PF00294"/>
    </source>
</evidence>
<dbReference type="EC" id="2.7.1.4" evidence="7"/>
<dbReference type="GO" id="GO:0005524">
    <property type="term" value="F:ATP binding"/>
    <property type="evidence" value="ECO:0007669"/>
    <property type="project" value="UniProtKB-KW"/>
</dbReference>
<dbReference type="PROSITE" id="PS00583">
    <property type="entry name" value="PFKB_KINASES_1"/>
    <property type="match status" value="1"/>
</dbReference>
<dbReference type="Proteomes" id="UP000216825">
    <property type="component" value="Chromosome"/>
</dbReference>
<dbReference type="PANTHER" id="PTHR43085:SF1">
    <property type="entry name" value="PSEUDOURIDINE KINASE-RELATED"/>
    <property type="match status" value="1"/>
</dbReference>
<dbReference type="CDD" id="cd01167">
    <property type="entry name" value="bac_FRK"/>
    <property type="match status" value="1"/>
</dbReference>
<evidence type="ECO:0000313" key="8">
    <source>
        <dbReference type="Proteomes" id="UP000216825"/>
    </source>
</evidence>
<dbReference type="InterPro" id="IPR029056">
    <property type="entry name" value="Ribokinase-like"/>
</dbReference>
<keyword evidence="8" id="KW-1185">Reference proteome</keyword>
<evidence type="ECO:0000256" key="1">
    <source>
        <dbReference type="ARBA" id="ARBA00010688"/>
    </source>
</evidence>
<dbReference type="EMBL" id="CP059343">
    <property type="protein sequence ID" value="QMS56410.1"/>
    <property type="molecule type" value="Genomic_DNA"/>
</dbReference>
<dbReference type="GO" id="GO:0008865">
    <property type="term" value="F:fructokinase activity"/>
    <property type="evidence" value="ECO:0007669"/>
    <property type="project" value="UniProtKB-EC"/>
</dbReference>
<proteinExistence type="inferred from homology"/>
<evidence type="ECO:0000256" key="2">
    <source>
        <dbReference type="ARBA" id="ARBA00022679"/>
    </source>
</evidence>
<evidence type="ECO:0000256" key="4">
    <source>
        <dbReference type="ARBA" id="ARBA00022777"/>
    </source>
</evidence>
<dbReference type="InterPro" id="IPR050306">
    <property type="entry name" value="PfkB_Carbo_kinase"/>
</dbReference>
<dbReference type="Pfam" id="PF00294">
    <property type="entry name" value="PfkB"/>
    <property type="match status" value="1"/>
</dbReference>
<reference evidence="8" key="1">
    <citation type="submission" date="2017-08" db="EMBL/GenBank/DDBJ databases">
        <title>Draft Genome Sequence of Kocuria varians 80.</title>
        <authorList>
            <person name="Minaev M."/>
            <person name="Kurbakov K.A."/>
            <person name="Solodovnikova G.I."/>
            <person name="Kuznetsova O.A."/>
            <person name="Lisitsyn A.B."/>
        </authorList>
    </citation>
    <scope>NUCLEOTIDE SEQUENCE [LARGE SCALE GENOMIC DNA]</scope>
    <source>
        <strain evidence="8">80</strain>
    </source>
</reference>
<name>A0A7D7KYC6_KOCVA</name>
<dbReference type="SUPFAM" id="SSF53613">
    <property type="entry name" value="Ribokinase-like"/>
    <property type="match status" value="1"/>
</dbReference>